<accession>A0A6J5X1F2</accession>
<proteinExistence type="predicted"/>
<organism evidence="1 2">
    <name type="scientific">Prunus armeniaca</name>
    <name type="common">Apricot</name>
    <name type="synonym">Armeniaca vulgaris</name>
    <dbReference type="NCBI Taxonomy" id="36596"/>
    <lineage>
        <taxon>Eukaryota</taxon>
        <taxon>Viridiplantae</taxon>
        <taxon>Streptophyta</taxon>
        <taxon>Embryophyta</taxon>
        <taxon>Tracheophyta</taxon>
        <taxon>Spermatophyta</taxon>
        <taxon>Magnoliopsida</taxon>
        <taxon>eudicotyledons</taxon>
        <taxon>Gunneridae</taxon>
        <taxon>Pentapetalae</taxon>
        <taxon>rosids</taxon>
        <taxon>fabids</taxon>
        <taxon>Rosales</taxon>
        <taxon>Rosaceae</taxon>
        <taxon>Amygdaloideae</taxon>
        <taxon>Amygdaleae</taxon>
        <taxon>Prunus</taxon>
    </lineage>
</organism>
<keyword evidence="2" id="KW-1185">Reference proteome</keyword>
<reference evidence="2" key="1">
    <citation type="journal article" date="2020" name="Genome Biol.">
        <title>Gamete binning: chromosome-level and haplotype-resolved genome assembly enabled by high-throughput single-cell sequencing of gamete genomes.</title>
        <authorList>
            <person name="Campoy J.A."/>
            <person name="Sun H."/>
            <person name="Goel M."/>
            <person name="Jiao W.-B."/>
            <person name="Folz-Donahue K."/>
            <person name="Wang N."/>
            <person name="Rubio M."/>
            <person name="Liu C."/>
            <person name="Kukat C."/>
            <person name="Ruiz D."/>
            <person name="Huettel B."/>
            <person name="Schneeberger K."/>
        </authorList>
    </citation>
    <scope>NUCLEOTIDE SEQUENCE [LARGE SCALE GENOMIC DNA]</scope>
    <source>
        <strain evidence="2">cv. Rojo Pasion</strain>
    </source>
</reference>
<gene>
    <name evidence="1" type="ORF">ORAREDHAP_LOCUS26447</name>
</gene>
<dbReference type="Proteomes" id="UP000507245">
    <property type="component" value="Unassembled WGS sequence"/>
</dbReference>
<dbReference type="EMBL" id="CAEKKB010000004">
    <property type="protein sequence ID" value="CAB4307640.1"/>
    <property type="molecule type" value="Genomic_DNA"/>
</dbReference>
<name>A0A6J5X1F2_PRUAR</name>
<evidence type="ECO:0000313" key="2">
    <source>
        <dbReference type="Proteomes" id="UP000507245"/>
    </source>
</evidence>
<dbReference type="AlphaFoldDB" id="A0A6J5X1F2"/>
<evidence type="ECO:0000313" key="1">
    <source>
        <dbReference type="EMBL" id="CAB4307640.1"/>
    </source>
</evidence>
<protein>
    <submittedName>
        <fullName evidence="1">Uncharacterized protein</fullName>
    </submittedName>
</protein>
<sequence>MGKQLLRHSRYRPGKGESFLDLLARGNVGSGREEVQSATPALVPRHWLSFSIHLAGASGGTAHVGHPISAALGIGLIATSIDRPIKCNHFIY</sequence>